<evidence type="ECO:0000313" key="8">
    <source>
        <dbReference type="EMBL" id="MQN13149.1"/>
    </source>
</evidence>
<evidence type="ECO:0000256" key="1">
    <source>
        <dbReference type="ARBA" id="ARBA00001966"/>
    </source>
</evidence>
<dbReference type="AlphaFoldDB" id="A0AA90UGH2"/>
<keyword evidence="4" id="KW-0408">Iron</keyword>
<keyword evidence="5" id="KW-0411">Iron-sulfur</keyword>
<comment type="similarity">
    <text evidence="6">Belongs to the radical SAM superfamily. Anaerobic sulfatase-maturating enzyme family.</text>
</comment>
<dbReference type="Proteomes" id="UP000442105">
    <property type="component" value="Unassembled WGS sequence"/>
</dbReference>
<evidence type="ECO:0000256" key="5">
    <source>
        <dbReference type="ARBA" id="ARBA00023014"/>
    </source>
</evidence>
<gene>
    <name evidence="8" type="ORF">F7D95_10065</name>
</gene>
<comment type="caution">
    <text evidence="8">The sequence shown here is derived from an EMBL/GenBank/DDBJ whole genome shotgun (WGS) entry which is preliminary data.</text>
</comment>
<dbReference type="SFLD" id="SFLDG01386">
    <property type="entry name" value="main_SPASM_domain-containing"/>
    <property type="match status" value="1"/>
</dbReference>
<reference evidence="9" key="1">
    <citation type="submission" date="2019-09" db="EMBL/GenBank/DDBJ databases">
        <title>Distinct polysaccharide growth profiles of human intestinal Prevotella copri isolates.</title>
        <authorList>
            <person name="Fehlner-Peach H."/>
            <person name="Magnabosco C."/>
            <person name="Raghavan V."/>
            <person name="Scher J.U."/>
            <person name="Tett A."/>
            <person name="Cox L.M."/>
            <person name="Gottsegen C."/>
            <person name="Watters A."/>
            <person name="Wiltshire- Gordon J.D."/>
            <person name="Segata N."/>
            <person name="Bonneau R."/>
            <person name="Littman D.R."/>
        </authorList>
    </citation>
    <scope>NUCLEOTIDE SEQUENCE [LARGE SCALE GENOMIC DNA]</scope>
    <source>
        <strain evidence="9">iAQ1179</strain>
    </source>
</reference>
<dbReference type="PANTHER" id="PTHR43273:SF3">
    <property type="entry name" value="ANAEROBIC SULFATASE-MATURATING ENZYME HOMOLOG ASLB-RELATED"/>
    <property type="match status" value="1"/>
</dbReference>
<name>A0AA90UGH2_9BACT</name>
<dbReference type="InterPro" id="IPR023867">
    <property type="entry name" value="Sulphatase_maturase_rSAM"/>
</dbReference>
<dbReference type="GO" id="GO:0051536">
    <property type="term" value="F:iron-sulfur cluster binding"/>
    <property type="evidence" value="ECO:0007669"/>
    <property type="project" value="UniProtKB-KW"/>
</dbReference>
<dbReference type="CDD" id="cd01335">
    <property type="entry name" value="Radical_SAM"/>
    <property type="match status" value="1"/>
</dbReference>
<evidence type="ECO:0000256" key="3">
    <source>
        <dbReference type="ARBA" id="ARBA00022723"/>
    </source>
</evidence>
<dbReference type="SUPFAM" id="SSF102114">
    <property type="entry name" value="Radical SAM enzymes"/>
    <property type="match status" value="1"/>
</dbReference>
<dbReference type="RefSeq" id="WP_153128778.1">
    <property type="nucleotide sequence ID" value="NZ_VZCW01000263.1"/>
</dbReference>
<accession>A0AA90UGH2</accession>
<evidence type="ECO:0000256" key="4">
    <source>
        <dbReference type="ARBA" id="ARBA00023004"/>
    </source>
</evidence>
<feature type="domain" description="Radical SAM core" evidence="7">
    <location>
        <begin position="63"/>
        <end position="298"/>
    </location>
</feature>
<evidence type="ECO:0000256" key="2">
    <source>
        <dbReference type="ARBA" id="ARBA00022691"/>
    </source>
</evidence>
<dbReference type="PROSITE" id="PS51918">
    <property type="entry name" value="RADICAL_SAM"/>
    <property type="match status" value="1"/>
</dbReference>
<proteinExistence type="inferred from homology"/>
<dbReference type="InterPro" id="IPR058240">
    <property type="entry name" value="rSAM_sf"/>
</dbReference>
<dbReference type="Gene3D" id="3.20.20.70">
    <property type="entry name" value="Aldolase class I"/>
    <property type="match status" value="1"/>
</dbReference>
<keyword evidence="2" id="KW-0949">S-adenosyl-L-methionine</keyword>
<dbReference type="GO" id="GO:0046872">
    <property type="term" value="F:metal ion binding"/>
    <property type="evidence" value="ECO:0007669"/>
    <property type="project" value="UniProtKB-KW"/>
</dbReference>
<dbReference type="InterPro" id="IPR023885">
    <property type="entry name" value="4Fe4S-binding_SPASM_dom"/>
</dbReference>
<dbReference type="SFLD" id="SFLDG01384">
    <property type="entry name" value="thioether_bond_formation_requi"/>
    <property type="match status" value="1"/>
</dbReference>
<dbReference type="EMBL" id="VZCW01000263">
    <property type="protein sequence ID" value="MQN13149.1"/>
    <property type="molecule type" value="Genomic_DNA"/>
</dbReference>
<protein>
    <submittedName>
        <fullName evidence="8">Radical SAM protein</fullName>
    </submittedName>
</protein>
<keyword evidence="3" id="KW-0479">Metal-binding</keyword>
<dbReference type="Pfam" id="PF04055">
    <property type="entry name" value="Radical_SAM"/>
    <property type="match status" value="1"/>
</dbReference>
<dbReference type="SFLD" id="SFLDS00029">
    <property type="entry name" value="Radical_SAM"/>
    <property type="match status" value="1"/>
</dbReference>
<dbReference type="PANTHER" id="PTHR43273">
    <property type="entry name" value="ANAEROBIC SULFATASE-MATURATING ENZYME HOMOLOG ASLB-RELATED"/>
    <property type="match status" value="1"/>
</dbReference>
<comment type="cofactor">
    <cofactor evidence="1">
        <name>[4Fe-4S] cluster</name>
        <dbReference type="ChEBI" id="CHEBI:49883"/>
    </cofactor>
</comment>
<evidence type="ECO:0000313" key="9">
    <source>
        <dbReference type="Proteomes" id="UP000442105"/>
    </source>
</evidence>
<dbReference type="InterPro" id="IPR007197">
    <property type="entry name" value="rSAM"/>
</dbReference>
<organism evidence="8 9">
    <name type="scientific">Segatella copri</name>
    <dbReference type="NCBI Taxonomy" id="165179"/>
    <lineage>
        <taxon>Bacteria</taxon>
        <taxon>Pseudomonadati</taxon>
        <taxon>Bacteroidota</taxon>
        <taxon>Bacteroidia</taxon>
        <taxon>Bacteroidales</taxon>
        <taxon>Prevotellaceae</taxon>
        <taxon>Segatella</taxon>
    </lineage>
</organism>
<dbReference type="InterPro" id="IPR013785">
    <property type="entry name" value="Aldolase_TIM"/>
</dbReference>
<evidence type="ECO:0000259" key="7">
    <source>
        <dbReference type="PROSITE" id="PS51918"/>
    </source>
</evidence>
<dbReference type="SFLD" id="SFLDG01067">
    <property type="entry name" value="SPASM/twitch_domain_containing"/>
    <property type="match status" value="1"/>
</dbReference>
<dbReference type="GO" id="GO:0016491">
    <property type="term" value="F:oxidoreductase activity"/>
    <property type="evidence" value="ECO:0007669"/>
    <property type="project" value="InterPro"/>
</dbReference>
<evidence type="ECO:0000256" key="6">
    <source>
        <dbReference type="ARBA" id="ARBA00023601"/>
    </source>
</evidence>
<sequence length="428" mass="49844">MTSVYKKKDLKEFDLNNQIYILDPLDLELYHIYSPLDIERLYESVIMPKRNSVKISSSYNFDKSSRKIDVVSLDISHGCTLKCSYCYLSAGYHKKEMMSKERFLEILKFLAKNNSSNVTFYFAGEGEPTLNFNLLKQIPKLCKEFGFENSHFEITTNGTLLSSSVIKFFEEEKFTVAISLDGDKENDSKRVFLNNTPSFPLVIKNILTLKKTRIKFACKATIMPENKNIVQMFTFFEDNEIPFYHGFATRAFNDSYLPQIEDVNNNLKQQFSLLVDYYVSRIKNNKYVYARKLIEDIRRIQCKTTSYTGCSAGINSFYFNLKGDIYVCSSHNSCKELCVGNIHNGIDYEKIDKHNFYPKEVDRYEKCKDCWLRHLCSGSCIAAKWLESKDTTIPSAYHCALNKVYWEAIIRIFIQIQPYIKNNVNFEG</sequence>
<dbReference type="NCBIfam" id="TIGR04085">
    <property type="entry name" value="rSAM_more_4Fe4S"/>
    <property type="match status" value="1"/>
</dbReference>